<gene>
    <name evidence="2" type="ORF">UFOPK3775_00493</name>
</gene>
<evidence type="ECO:0000313" key="2">
    <source>
        <dbReference type="EMBL" id="CAB4335175.1"/>
    </source>
</evidence>
<dbReference type="InterPro" id="IPR016195">
    <property type="entry name" value="Pol/histidinol_Pase-like"/>
</dbReference>
<dbReference type="PANTHER" id="PTHR42924:SF3">
    <property type="entry name" value="POLYMERASE_HISTIDINOL PHOSPHATASE N-TERMINAL DOMAIN-CONTAINING PROTEIN"/>
    <property type="match status" value="1"/>
</dbReference>
<dbReference type="CDD" id="cd07438">
    <property type="entry name" value="PHP_HisPPase_AMP"/>
    <property type="match status" value="1"/>
</dbReference>
<dbReference type="InterPro" id="IPR004013">
    <property type="entry name" value="PHP_dom"/>
</dbReference>
<reference evidence="2" key="1">
    <citation type="submission" date="2020-05" db="EMBL/GenBank/DDBJ databases">
        <authorList>
            <person name="Chiriac C."/>
            <person name="Salcher M."/>
            <person name="Ghai R."/>
            <person name="Kavagutti S V."/>
        </authorList>
    </citation>
    <scope>NUCLEOTIDE SEQUENCE</scope>
</reference>
<dbReference type="SUPFAM" id="SSF89550">
    <property type="entry name" value="PHP domain-like"/>
    <property type="match status" value="1"/>
</dbReference>
<sequence>MIDLHTHTTYSDGTDSPLMLVKKAASAGITVLGLADHDSTSGWQEASDALHSDMKLVLGAEISCLTQENIAVHMLGLLFDGSDAPMQQLLADSRDTRIPRMKKMIENLQGAGYEITLEDVQACTPPGATVGRPHLADALVLRKIVKSRDEAFAELLNNDSPFYVTHLSPTPEDAIRAIRAAGGVAVIAHPFASRRGQIIDESTFASLVEAGMNGVEVFHRDHSADERDQLIRVSRSLDLVMTGSSDYHGIGKLNALGENTTSPEEWERLEAMATQRRVVTR</sequence>
<dbReference type="Pfam" id="PF02811">
    <property type="entry name" value="PHP"/>
    <property type="match status" value="1"/>
</dbReference>
<protein>
    <submittedName>
        <fullName evidence="2">Unannotated protein</fullName>
    </submittedName>
</protein>
<dbReference type="GO" id="GO:0004534">
    <property type="term" value="F:5'-3' RNA exonuclease activity"/>
    <property type="evidence" value="ECO:0007669"/>
    <property type="project" value="TreeGrafter"/>
</dbReference>
<dbReference type="GO" id="GO:0035312">
    <property type="term" value="F:5'-3' DNA exonuclease activity"/>
    <property type="evidence" value="ECO:0007669"/>
    <property type="project" value="TreeGrafter"/>
</dbReference>
<organism evidence="2">
    <name type="scientific">freshwater metagenome</name>
    <dbReference type="NCBI Taxonomy" id="449393"/>
    <lineage>
        <taxon>unclassified sequences</taxon>
        <taxon>metagenomes</taxon>
        <taxon>ecological metagenomes</taxon>
    </lineage>
</organism>
<dbReference type="InterPro" id="IPR003141">
    <property type="entry name" value="Pol/His_phosphatase_N"/>
</dbReference>
<dbReference type="Gene3D" id="1.10.150.650">
    <property type="match status" value="1"/>
</dbReference>
<dbReference type="PANTHER" id="PTHR42924">
    <property type="entry name" value="EXONUCLEASE"/>
    <property type="match status" value="1"/>
</dbReference>
<proteinExistence type="predicted"/>
<dbReference type="SMART" id="SM00481">
    <property type="entry name" value="POLIIIAc"/>
    <property type="match status" value="1"/>
</dbReference>
<dbReference type="AlphaFoldDB" id="A0A6J5YXE0"/>
<name>A0A6J5YXE0_9ZZZZ</name>
<accession>A0A6J5YXE0</accession>
<evidence type="ECO:0000259" key="1">
    <source>
        <dbReference type="SMART" id="SM00481"/>
    </source>
</evidence>
<dbReference type="InterPro" id="IPR052018">
    <property type="entry name" value="PHP_domain"/>
</dbReference>
<dbReference type="EMBL" id="CAESAK010000048">
    <property type="protein sequence ID" value="CAB4335175.1"/>
    <property type="molecule type" value="Genomic_DNA"/>
</dbReference>
<feature type="domain" description="Polymerase/histidinol phosphatase N-terminal" evidence="1">
    <location>
        <begin position="2"/>
        <end position="66"/>
    </location>
</feature>
<dbReference type="Gene3D" id="3.20.20.140">
    <property type="entry name" value="Metal-dependent hydrolases"/>
    <property type="match status" value="1"/>
</dbReference>